<proteinExistence type="predicted"/>
<organism evidence="1 2">
    <name type="scientific">Rehaibacterium terrae</name>
    <dbReference type="NCBI Taxonomy" id="1341696"/>
    <lineage>
        <taxon>Bacteria</taxon>
        <taxon>Pseudomonadati</taxon>
        <taxon>Pseudomonadota</taxon>
        <taxon>Gammaproteobacteria</taxon>
        <taxon>Lysobacterales</taxon>
        <taxon>Lysobacteraceae</taxon>
        <taxon>Rehaibacterium</taxon>
    </lineage>
</organism>
<evidence type="ECO:0000313" key="2">
    <source>
        <dbReference type="Proteomes" id="UP000519004"/>
    </source>
</evidence>
<keyword evidence="2" id="KW-1185">Reference proteome</keyword>
<protein>
    <recommendedName>
        <fullName evidence="3">Roadblock/LC7 domain-containing protein</fullName>
    </recommendedName>
</protein>
<accession>A0A7W7XZ25</accession>
<dbReference type="Proteomes" id="UP000519004">
    <property type="component" value="Unassembled WGS sequence"/>
</dbReference>
<sequence length="118" mass="12941">MDANALIDRLFALSSQIRYVAVRAADGVTMRERAGIADASASESDRYEELLVNPTLLTLVRQRGDIDCGGMRYVLIRYGRFFQFVRPLRDGHVSVAIEADADVLALAGDLDALLDAPL</sequence>
<name>A0A7W7XZ25_9GAMM</name>
<comment type="caution">
    <text evidence="1">The sequence shown here is derived from an EMBL/GenBank/DDBJ whole genome shotgun (WGS) entry which is preliminary data.</text>
</comment>
<evidence type="ECO:0000313" key="1">
    <source>
        <dbReference type="EMBL" id="MBB5015070.1"/>
    </source>
</evidence>
<dbReference type="EMBL" id="JACHHX010000005">
    <property type="protein sequence ID" value="MBB5015070.1"/>
    <property type="molecule type" value="Genomic_DNA"/>
</dbReference>
<dbReference type="RefSeq" id="WP_183947646.1">
    <property type="nucleotide sequence ID" value="NZ_JACHHX010000005.1"/>
</dbReference>
<gene>
    <name evidence="1" type="ORF">HNQ58_000951</name>
</gene>
<reference evidence="1 2" key="1">
    <citation type="submission" date="2020-08" db="EMBL/GenBank/DDBJ databases">
        <title>Genomic Encyclopedia of Type Strains, Phase IV (KMG-IV): sequencing the most valuable type-strain genomes for metagenomic binning, comparative biology and taxonomic classification.</title>
        <authorList>
            <person name="Goeker M."/>
        </authorList>
    </citation>
    <scope>NUCLEOTIDE SEQUENCE [LARGE SCALE GENOMIC DNA]</scope>
    <source>
        <strain evidence="1 2">DSM 25897</strain>
    </source>
</reference>
<evidence type="ECO:0008006" key="3">
    <source>
        <dbReference type="Google" id="ProtNLM"/>
    </source>
</evidence>
<dbReference type="AlphaFoldDB" id="A0A7W7XZ25"/>